<organism evidence="1 2">
    <name type="scientific">Desulfomonile tiedjei (strain ATCC 49306 / DSM 6799 / DCB-1)</name>
    <dbReference type="NCBI Taxonomy" id="706587"/>
    <lineage>
        <taxon>Bacteria</taxon>
        <taxon>Pseudomonadati</taxon>
        <taxon>Thermodesulfobacteriota</taxon>
        <taxon>Desulfomonilia</taxon>
        <taxon>Desulfomonilales</taxon>
        <taxon>Desulfomonilaceae</taxon>
        <taxon>Desulfomonile</taxon>
    </lineage>
</organism>
<sequence>MNTSIRQGEIGLDGIDGSLPIIPVTTPHYFASPSNDCLENLCRCFHGQIIGES</sequence>
<dbReference type="AlphaFoldDB" id="I4CCY6"/>
<keyword evidence="2" id="KW-1185">Reference proteome</keyword>
<accession>I4CCY6</accession>
<dbReference type="HOGENOM" id="CLU_3060942_0_0_7"/>
<proteinExistence type="predicted"/>
<dbReference type="KEGG" id="dti:Desti_4811"/>
<protein>
    <submittedName>
        <fullName evidence="1">Uncharacterized protein</fullName>
    </submittedName>
</protein>
<evidence type="ECO:0000313" key="1">
    <source>
        <dbReference type="EMBL" id="AFM27427.1"/>
    </source>
</evidence>
<name>I4CCY6_DESTA</name>
<dbReference type="STRING" id="706587.Desti_4811"/>
<gene>
    <name evidence="1" type="ordered locus">Desti_4811</name>
</gene>
<reference evidence="2" key="1">
    <citation type="submission" date="2012-06" db="EMBL/GenBank/DDBJ databases">
        <title>Complete sequence of chromosome of Desulfomonile tiedjei DSM 6799.</title>
        <authorList>
            <person name="Lucas S."/>
            <person name="Copeland A."/>
            <person name="Lapidus A."/>
            <person name="Glavina del Rio T."/>
            <person name="Dalin E."/>
            <person name="Tice H."/>
            <person name="Bruce D."/>
            <person name="Goodwin L."/>
            <person name="Pitluck S."/>
            <person name="Peters L."/>
            <person name="Ovchinnikova G."/>
            <person name="Zeytun A."/>
            <person name="Lu M."/>
            <person name="Kyrpides N."/>
            <person name="Mavromatis K."/>
            <person name="Ivanova N."/>
            <person name="Brettin T."/>
            <person name="Detter J.C."/>
            <person name="Han C."/>
            <person name="Larimer F."/>
            <person name="Land M."/>
            <person name="Hauser L."/>
            <person name="Markowitz V."/>
            <person name="Cheng J.-F."/>
            <person name="Hugenholtz P."/>
            <person name="Woyke T."/>
            <person name="Wu D."/>
            <person name="Spring S."/>
            <person name="Schroeder M."/>
            <person name="Brambilla E."/>
            <person name="Klenk H.-P."/>
            <person name="Eisen J.A."/>
        </authorList>
    </citation>
    <scope>NUCLEOTIDE SEQUENCE [LARGE SCALE GENOMIC DNA]</scope>
    <source>
        <strain evidence="2">ATCC 49306 / DSM 6799 / DCB-1</strain>
    </source>
</reference>
<dbReference type="EMBL" id="CP003360">
    <property type="protein sequence ID" value="AFM27427.1"/>
    <property type="molecule type" value="Genomic_DNA"/>
</dbReference>
<evidence type="ECO:0000313" key="2">
    <source>
        <dbReference type="Proteomes" id="UP000006055"/>
    </source>
</evidence>
<dbReference type="Proteomes" id="UP000006055">
    <property type="component" value="Chromosome"/>
</dbReference>